<keyword evidence="2" id="KW-1185">Reference proteome</keyword>
<protein>
    <submittedName>
        <fullName evidence="1">Uncharacterized protein</fullName>
    </submittedName>
</protein>
<comment type="caution">
    <text evidence="1">The sequence shown here is derived from an EMBL/GenBank/DDBJ whole genome shotgun (WGS) entry which is preliminary data.</text>
</comment>
<sequence>MGSDAGASNMTCMFSSLLLLFGAAVFSCMLSYVITDMPKDALSVAVGVAHSLCILLSLLMMFLALPVGSNNKDPKDNKPKCLQTRHNKLFKLRLMFLFHVTIGTFTISDPLFLREKNPSASTGQVGQNLYKLMIAGAAAQAFGVLTTFAVSLVTDEK</sequence>
<gene>
    <name evidence="1" type="ORF">H4R21_001967</name>
</gene>
<dbReference type="Proteomes" id="UP001140087">
    <property type="component" value="Unassembled WGS sequence"/>
</dbReference>
<reference evidence="1" key="1">
    <citation type="submission" date="2022-07" db="EMBL/GenBank/DDBJ databases">
        <title>Phylogenomic reconstructions and comparative analyses of Kickxellomycotina fungi.</title>
        <authorList>
            <person name="Reynolds N.K."/>
            <person name="Stajich J.E."/>
            <person name="Barry K."/>
            <person name="Grigoriev I.V."/>
            <person name="Crous P."/>
            <person name="Smith M.E."/>
        </authorList>
    </citation>
    <scope>NUCLEOTIDE SEQUENCE</scope>
    <source>
        <strain evidence="1">BCRC 34780</strain>
    </source>
</reference>
<name>A0ACC1L9N8_9FUNG</name>
<proteinExistence type="predicted"/>
<dbReference type="EMBL" id="JANBUN010000457">
    <property type="protein sequence ID" value="KAJ2803620.1"/>
    <property type="molecule type" value="Genomic_DNA"/>
</dbReference>
<evidence type="ECO:0000313" key="2">
    <source>
        <dbReference type="Proteomes" id="UP001140087"/>
    </source>
</evidence>
<evidence type="ECO:0000313" key="1">
    <source>
        <dbReference type="EMBL" id="KAJ2803620.1"/>
    </source>
</evidence>
<accession>A0ACC1L9N8</accession>
<organism evidence="1 2">
    <name type="scientific">Coemansia helicoidea</name>
    <dbReference type="NCBI Taxonomy" id="1286919"/>
    <lineage>
        <taxon>Eukaryota</taxon>
        <taxon>Fungi</taxon>
        <taxon>Fungi incertae sedis</taxon>
        <taxon>Zoopagomycota</taxon>
        <taxon>Kickxellomycotina</taxon>
        <taxon>Kickxellomycetes</taxon>
        <taxon>Kickxellales</taxon>
        <taxon>Kickxellaceae</taxon>
        <taxon>Coemansia</taxon>
    </lineage>
</organism>